<dbReference type="Gene3D" id="3.40.390.10">
    <property type="entry name" value="Collagenase (Catalytic Domain)"/>
    <property type="match status" value="1"/>
</dbReference>
<dbReference type="Gene3D" id="3.40.50.410">
    <property type="entry name" value="von Willebrand factor, type A domain"/>
    <property type="match status" value="1"/>
</dbReference>
<dbReference type="InterPro" id="IPR002035">
    <property type="entry name" value="VWF_A"/>
</dbReference>
<dbReference type="Pfam" id="PF09471">
    <property type="entry name" value="Peptidase_M64"/>
    <property type="match status" value="1"/>
</dbReference>
<dbReference type="InterPro" id="IPR051266">
    <property type="entry name" value="CLCR"/>
</dbReference>
<keyword evidence="5" id="KW-0966">Cell projection</keyword>
<dbReference type="Gene3D" id="2.60.40.10">
    <property type="entry name" value="Immunoglobulins"/>
    <property type="match status" value="1"/>
</dbReference>
<evidence type="ECO:0000256" key="3">
    <source>
        <dbReference type="ARBA" id="ARBA00022490"/>
    </source>
</evidence>
<reference evidence="8" key="1">
    <citation type="journal article" date="2019" name="Int. J. Syst. Evol. Microbiol.">
        <title>The Global Catalogue of Microorganisms (GCM) 10K type strain sequencing project: providing services to taxonomists for standard genome sequencing and annotation.</title>
        <authorList>
            <consortium name="The Broad Institute Genomics Platform"/>
            <consortium name="The Broad Institute Genome Sequencing Center for Infectious Disease"/>
            <person name="Wu L."/>
            <person name="Ma J."/>
        </authorList>
    </citation>
    <scope>NUCLEOTIDE SEQUENCE [LARGE SCALE GENOMIC DNA]</scope>
    <source>
        <strain evidence="8">JCM 31920</strain>
    </source>
</reference>
<dbReference type="InterPro" id="IPR036465">
    <property type="entry name" value="vWFA_dom_sf"/>
</dbReference>
<dbReference type="CDD" id="cd00198">
    <property type="entry name" value="vWFA"/>
    <property type="match status" value="1"/>
</dbReference>
<dbReference type="InterPro" id="IPR053879">
    <property type="entry name" value="HYDIN_VesB_CFA65-like_Ig"/>
</dbReference>
<dbReference type="PANTHER" id="PTHR10579">
    <property type="entry name" value="CALCIUM-ACTIVATED CHLORIDE CHANNEL REGULATOR"/>
    <property type="match status" value="1"/>
</dbReference>
<comment type="caution">
    <text evidence="7">The sequence shown here is derived from an EMBL/GenBank/DDBJ whole genome shotgun (WGS) entry which is preliminary data.</text>
</comment>
<dbReference type="InterPro" id="IPR024079">
    <property type="entry name" value="MetalloPept_cat_dom_sf"/>
</dbReference>
<feature type="domain" description="VWFA" evidence="6">
    <location>
        <begin position="530"/>
        <end position="729"/>
    </location>
</feature>
<accession>A0ABP8LZL0</accession>
<dbReference type="PANTHER" id="PTHR10579:SF43">
    <property type="entry name" value="ZINC FINGER (C3HC4-TYPE RING FINGER) FAMILY PROTEIN"/>
    <property type="match status" value="1"/>
</dbReference>
<dbReference type="SUPFAM" id="SSF53300">
    <property type="entry name" value="vWA-like"/>
    <property type="match status" value="1"/>
</dbReference>
<evidence type="ECO:0000256" key="1">
    <source>
        <dbReference type="ARBA" id="ARBA00004138"/>
    </source>
</evidence>
<dbReference type="PROSITE" id="PS50234">
    <property type="entry name" value="VWFA"/>
    <property type="match status" value="1"/>
</dbReference>
<dbReference type="Proteomes" id="UP001501508">
    <property type="component" value="Unassembled WGS sequence"/>
</dbReference>
<dbReference type="InterPro" id="IPR013783">
    <property type="entry name" value="Ig-like_fold"/>
</dbReference>
<evidence type="ECO:0000313" key="7">
    <source>
        <dbReference type="EMBL" id="GAA4439505.1"/>
    </source>
</evidence>
<evidence type="ECO:0000256" key="2">
    <source>
        <dbReference type="ARBA" id="ARBA00004496"/>
    </source>
</evidence>
<protein>
    <recommendedName>
        <fullName evidence="6">VWFA domain-containing protein</fullName>
    </recommendedName>
</protein>
<keyword evidence="4" id="KW-0969">Cilium</keyword>
<proteinExistence type="predicted"/>
<evidence type="ECO:0000256" key="4">
    <source>
        <dbReference type="ARBA" id="ARBA00023069"/>
    </source>
</evidence>
<comment type="subcellular location">
    <subcellularLocation>
        <location evidence="1">Cell projection</location>
        <location evidence="1">Cilium</location>
    </subcellularLocation>
    <subcellularLocation>
        <location evidence="2">Cytoplasm</location>
    </subcellularLocation>
</comment>
<organism evidence="7 8">
    <name type="scientific">Ravibacter arvi</name>
    <dbReference type="NCBI Taxonomy" id="2051041"/>
    <lineage>
        <taxon>Bacteria</taxon>
        <taxon>Pseudomonadati</taxon>
        <taxon>Bacteroidota</taxon>
        <taxon>Cytophagia</taxon>
        <taxon>Cytophagales</taxon>
        <taxon>Spirosomataceae</taxon>
        <taxon>Ravibacter</taxon>
    </lineage>
</organism>
<dbReference type="RefSeq" id="WP_345028796.1">
    <property type="nucleotide sequence ID" value="NZ_BAABEY010000021.1"/>
</dbReference>
<keyword evidence="8" id="KW-1185">Reference proteome</keyword>
<evidence type="ECO:0000259" key="6">
    <source>
        <dbReference type="PROSITE" id="PS50234"/>
    </source>
</evidence>
<gene>
    <name evidence="7" type="ORF">GCM10023091_21780</name>
</gene>
<dbReference type="Pfam" id="PF22544">
    <property type="entry name" value="HYDIN_VesB_CFA65-like_Ig"/>
    <property type="match status" value="1"/>
</dbReference>
<name>A0ABP8LZL0_9BACT</name>
<keyword evidence="3" id="KW-0963">Cytoplasm</keyword>
<dbReference type="Pfam" id="PF00092">
    <property type="entry name" value="VWA"/>
    <property type="match status" value="1"/>
</dbReference>
<dbReference type="InterPro" id="IPR019026">
    <property type="entry name" value="Peptidase_M64_IgA"/>
</dbReference>
<evidence type="ECO:0000313" key="8">
    <source>
        <dbReference type="Proteomes" id="UP001501508"/>
    </source>
</evidence>
<dbReference type="EMBL" id="BAABEY010000021">
    <property type="protein sequence ID" value="GAA4439505.1"/>
    <property type="molecule type" value="Genomic_DNA"/>
</dbReference>
<dbReference type="SMART" id="SM00327">
    <property type="entry name" value="VWA"/>
    <property type="match status" value="1"/>
</dbReference>
<sequence>MGASDGEILGLTKILDNGPDNQRFNIVIVAEGFQGNSVAAQVDFNNRCNDIVNAFQTEPWFGAGLLGAINIHRLNVRSDDNGADNPATCPDSSTATATTADTYFDASYCSSGIRRCLACDWNLVRSTLNAQLPQWHAAAVLVNNSIRGGCANGNVFATALSNDWLDVVMHELGHAAFDLADEYSTWAGCTSGETDRDNAPGGEPAEPNITAHRNLAGLKWAPLVGPLTPVPTMENPDCSTCDERANVRPTDTEIGLYEGAGYYHCGLFRPTYTCKMRNSSQPFCKVCAGAIQNRLRTFFGSTPALAASATSLDFGSIGAGSTLTLTFQISNVGTEPVTGISLTSSSPNFTVSPAAVGTLNAGQAQTISVTFGPAFTTGVRNGDLLITSNAAALGIALTALVCTPMATMQVQTADGTTQLNFGDVARRLTMYRWFEVRNLRNTCSSQLQVQLSPPPAGFDYAPGTSLNFILPAPLATEAFTSRRVYVAFASPATGGPGFSGPVTVTTPDDPVTSSVTLNLSATAVDPPPVDSVLVIDRSGSMSEPTGVPGASKMDLAIQAANLYVSLLKDNDRIGIVRFNHQAANPGDVLQSLVVAGDPVSGSGRTAARNVLTTTNLNPGGNTSIGGGTLLGSAVLDSAVATARAVVVLTDGIQNTSPDIPAASAAVSAKSPRQRIFAVGLGLNQLEDQLVQLASVNNGLAQITGELAGDREFLLQKLYVQILTDVADEAFVQDPTLILYPGTEQATDVYIGEVDVAVDFVVVYRKMTSYPHVEIWLEAPNGALIRPGDAGTTFPNFQFISGDGHVYFRCQFPAFPDKPEGHIGRWRVWLANRKSEYRLASSQGYGKNFYYAVMTKARSDLRLRGFVAQSDYAPGSAMSVIIEPTLYGQPVGLTLPVEAHVTRPDGVTKIIRLDPNADHYRGSFDDTYQPGVYHIAVTAFATTPLGAKVTRYRYLTGLIFKAGDGTPGGGHENEPGHSCDEAKKMYAQLESLLSKLSHGRPELRDEIKLLLEWFRKFIINCCEGKNRNSDKRLKDLLLRAKSLLGQIEEN</sequence>
<evidence type="ECO:0000256" key="5">
    <source>
        <dbReference type="ARBA" id="ARBA00023273"/>
    </source>
</evidence>